<feature type="non-terminal residue" evidence="4">
    <location>
        <position position="2250"/>
    </location>
</feature>
<accession>A0AA36D8F6</accession>
<sequence length="2250" mass="251096">MSVPLPVPLRSPGYREIPIHRINAELADRRPHQVGDVVTVEISNLQTSTASSSPPPVPPHGIQIPTIISPVESYTRYSEVRQTQRLYEDDPEDPCTLAEDPVAPPRKRREQRPAFERSCPERSSFRRASLRSNGSGNNSIDKGESPIDVVMEVVREVAEKRKASATQSGRPKSAQDPDHRYAEINPKRRKSKGCFETCCVAESDAKVRIRAIENGDRQIVFSNTLGDDSAIEIEFATKLPYTGETFRVSKSTGKKRRSIEAHSLLYQPDTGLAEIPAQSRSTTLIWRPTDEDEPTNQVELAVELEFESRGSTEITLNPLDSCPPEPNAPAIVHIPGLGDLASTSPDTPREDVVVVVEELAKTQPQHPDDETQFFVHHEFQGDFGRQLQERARTSIVNIPRTELTEDILNQIFTGSPQSPSPEDVYSPYSTLPRLHADHSAYSTMSVDAKVRTQPGAVTVELDFKRPFDGSEEPEHTGFGHRKSKSAERHTVVREPEDYPTYEPTGTTISIQPDGNYDSLPRNGFQNQVYDGKKTYKITNVSTTERTVVPVEQISIYADILAKNESTSETYEFRIPQETEFEVSRSARPTSLTELDLARVTRGLCVITGEPSSDGRECYCVSCQSAREWLQNEGIDVEKSGNDENISPTDDAAREAAYQKMLLESEKLMRMDEKPVKFEVVVEKTTPVEIDLEQVFTNPYSLEGSGLKVIDTTGKEKLRTRSAFQVHHGHAVTPRPASEMSRKVDRSQFNTVIDLEEIFHPRPASSKPVPSEEVIAEEVAVDLLERVFSKNEHHCTKDEGEKECRCSACADSKLPPEMIQKKQEEFASRRLRDGAQTPQHSEGSIRRTPSMNIDLEEVFSVYGTPVMSPEMRGKLASENSDLRRGAISVAESIVDEVFGDLRNESRSEDVAPIGDNPDPAKNPYSFIWDLVKQDDADFQNRLQKIRASQNQPATTNIKPTDRKEYRSLRELMDEVSAEKYAQHSMDLGFIANIVDIRKETEALTRSIETPENTSSGRLSSVYLDANQEFDGPQKAIGAEILEKLKAKGVEVEKDEAVPLIAVKRKSIDLEEVFNPRTPLLQETRPDILERVNKHPPTTVSRPPTRSSITSPEPRPSSVPKLPPSEVSLDLIFNSAEKGEVTEIDYAQVLTESMLAEASPEESDSSKYAEIRTSTPPDINSTATQNSQALDLDSILAGVRAWAQHGEAEKEVQVEAEKAKLPDAPKDVVENEESEASWLHTLISSPTPILEKYKAEPEPVKEDVPAHEHLPERKLSALQAPPDADATPNIDLNSDWLQNIISSPTPTLEKSEVEPELSEEAVHAPEPELKPSPLQATPASDSTPTADFNSDWLQNIVSSPTPTLEKSETKLEPAQEAVHAPEPQLKPSPLQATPASDSATTVDLNSDWLQNIISSPTPGKPSVTETIITETITTISEAPISKQPPEIDSRTNWSDARQELWEMPVQRKRSMEKEVKAHPESRHTPGDTPIISESPINLDEIFARVRSPEAYLEEDVESSLKIYTKTSEEPKRVRQVAIVTRRETTFDSGPVAAIHLDDIFNPKTEESYIVLSEEYTVAEEISVPADDALLRKMSLSGSRKPSLAVETESIPRPEEDYWRNLVESATTTYTSTIVKDAPMYESVISYGSTVSPGSIRDARSPTEISYATLPAKIELETTNRVTSSASVYLEEPVMAADDIIKLCFSQPPSTSTEKTVHFEETVPVRSEKRHSLTGAEFAQQSRPTDNELLEVEVGDDYFIVKGSYSLAILRSDPLGQLLTSLQRHSHGGDCSISDMAELDFSLAPKLRNLLYSCLKEKKHRETYPTLSTRAERLISKYDPAALIYLRMLENRFDPVRNPTGSINLCTAENNVCEDLIREKGLQCMNSSNEEATTRLDHLVHYGPSGGFLSVKQALLRYFIRVMDAKKLTTNDILLAPGSNAAHDMVAFASLEPEDVVLSTRPVYTRIYNNVEERAECRLITVPFKNLAKPSLDIEALQETIAQNTAEGLPVRGITILNPHNPLGVVFPEEQMIMLCNWANENGLFVVVDEVFSGTIYGHGHEFVSFLSYRHKLVNPNATAWIWSPSKDFGLPGIRLASIVCTDKAMGMALTRMEVVQPCSALAQDFTTKLLEDTEWISWFHAEKLKRLRAHHALATSTLERLRIPYVKGVAGVTLFCDFSKYIPVPYPDEEQLVSAMADRGIYMTPGRFMGETRPGWMRFVFACQREELSEGMRRLVAFFDDDHTFQPEPIVY</sequence>
<feature type="compositionally biased region" description="Basic and acidic residues" evidence="2">
    <location>
        <begin position="466"/>
        <end position="477"/>
    </location>
</feature>
<feature type="compositionally biased region" description="Polar residues" evidence="2">
    <location>
        <begin position="1332"/>
        <end position="1362"/>
    </location>
</feature>
<feature type="compositionally biased region" description="Polar residues" evidence="2">
    <location>
        <begin position="130"/>
        <end position="140"/>
    </location>
</feature>
<feature type="compositionally biased region" description="Polar residues" evidence="2">
    <location>
        <begin position="503"/>
        <end position="512"/>
    </location>
</feature>
<dbReference type="PANTHER" id="PTHR43795">
    <property type="entry name" value="BIFUNCTIONAL ASPARTATE AMINOTRANSFERASE AND GLUTAMATE/ASPARTATE-PREPHENATE AMINOTRANSFERASE-RELATED"/>
    <property type="match status" value="1"/>
</dbReference>
<dbReference type="InterPro" id="IPR004839">
    <property type="entry name" value="Aminotransferase_I/II_large"/>
</dbReference>
<feature type="compositionally biased region" description="Basic and acidic residues" evidence="2">
    <location>
        <begin position="111"/>
        <end position="124"/>
    </location>
</feature>
<feature type="region of interest" description="Disordered" evidence="2">
    <location>
        <begin position="466"/>
        <end position="516"/>
    </location>
</feature>
<feature type="compositionally biased region" description="Basic and acidic residues" evidence="2">
    <location>
        <begin position="1467"/>
        <end position="1483"/>
    </location>
</feature>
<evidence type="ECO:0000313" key="5">
    <source>
        <dbReference type="Proteomes" id="UP001177023"/>
    </source>
</evidence>
<evidence type="ECO:0000256" key="2">
    <source>
        <dbReference type="SAM" id="MobiDB-lite"/>
    </source>
</evidence>
<dbReference type="SUPFAM" id="SSF53383">
    <property type="entry name" value="PLP-dependent transferases"/>
    <property type="match status" value="1"/>
</dbReference>
<comment type="caution">
    <text evidence="4">The sequence shown here is derived from an EMBL/GenBank/DDBJ whole genome shotgun (WGS) entry which is preliminary data.</text>
</comment>
<feature type="compositionally biased region" description="Basic and acidic residues" evidence="2">
    <location>
        <begin position="1257"/>
        <end position="1273"/>
    </location>
</feature>
<keyword evidence="1" id="KW-0663">Pyridoxal phosphate</keyword>
<feature type="compositionally biased region" description="Pro residues" evidence="2">
    <location>
        <begin position="1111"/>
        <end position="1121"/>
    </location>
</feature>
<feature type="compositionally biased region" description="Basic and acidic residues" evidence="2">
    <location>
        <begin position="1082"/>
        <end position="1091"/>
    </location>
</feature>
<dbReference type="Gene3D" id="3.40.640.10">
    <property type="entry name" value="Type I PLP-dependent aspartate aminotransferase-like (Major domain)"/>
    <property type="match status" value="1"/>
</dbReference>
<feature type="region of interest" description="Disordered" evidence="2">
    <location>
        <begin position="1079"/>
        <end position="1122"/>
    </location>
</feature>
<keyword evidence="5" id="KW-1185">Reference proteome</keyword>
<protein>
    <recommendedName>
        <fullName evidence="3">Aminotransferase class I/classII large domain-containing protein</fullName>
    </recommendedName>
</protein>
<feature type="region of interest" description="Disordered" evidence="2">
    <location>
        <begin position="1154"/>
        <end position="1183"/>
    </location>
</feature>
<feature type="region of interest" description="Disordered" evidence="2">
    <location>
        <begin position="159"/>
        <end position="185"/>
    </location>
</feature>
<dbReference type="InterPro" id="IPR015421">
    <property type="entry name" value="PyrdxlP-dep_Trfase_major"/>
</dbReference>
<feature type="region of interest" description="Disordered" evidence="2">
    <location>
        <begin position="86"/>
        <end position="146"/>
    </location>
</feature>
<evidence type="ECO:0000313" key="4">
    <source>
        <dbReference type="EMBL" id="CAJ0582642.1"/>
    </source>
</evidence>
<feature type="region of interest" description="Disordered" evidence="2">
    <location>
        <begin position="1465"/>
        <end position="1491"/>
    </location>
</feature>
<evidence type="ECO:0000256" key="1">
    <source>
        <dbReference type="ARBA" id="ARBA00022898"/>
    </source>
</evidence>
<dbReference type="Pfam" id="PF00155">
    <property type="entry name" value="Aminotran_1_2"/>
    <property type="match status" value="1"/>
</dbReference>
<feature type="compositionally biased region" description="Polar residues" evidence="2">
    <location>
        <begin position="1170"/>
        <end position="1183"/>
    </location>
</feature>
<feature type="compositionally biased region" description="Polar residues" evidence="2">
    <location>
        <begin position="835"/>
        <end position="847"/>
    </location>
</feature>
<dbReference type="InterPro" id="IPR015424">
    <property type="entry name" value="PyrdxlP-dep_Trfase"/>
</dbReference>
<organism evidence="4 5">
    <name type="scientific">Mesorhabditis spiculigera</name>
    <dbReference type="NCBI Taxonomy" id="96644"/>
    <lineage>
        <taxon>Eukaryota</taxon>
        <taxon>Metazoa</taxon>
        <taxon>Ecdysozoa</taxon>
        <taxon>Nematoda</taxon>
        <taxon>Chromadorea</taxon>
        <taxon>Rhabditida</taxon>
        <taxon>Rhabditina</taxon>
        <taxon>Rhabditomorpha</taxon>
        <taxon>Rhabditoidea</taxon>
        <taxon>Rhabditidae</taxon>
        <taxon>Mesorhabditinae</taxon>
        <taxon>Mesorhabditis</taxon>
    </lineage>
</organism>
<dbReference type="Proteomes" id="UP001177023">
    <property type="component" value="Unassembled WGS sequence"/>
</dbReference>
<dbReference type="PRINTS" id="PR00753">
    <property type="entry name" value="ACCSYNTHASE"/>
</dbReference>
<dbReference type="GO" id="GO:0030170">
    <property type="term" value="F:pyridoxal phosphate binding"/>
    <property type="evidence" value="ECO:0007669"/>
    <property type="project" value="InterPro"/>
</dbReference>
<name>A0AA36D8F6_9BILA</name>
<feature type="compositionally biased region" description="Basic and acidic residues" evidence="2">
    <location>
        <begin position="1318"/>
        <end position="1327"/>
    </location>
</feature>
<dbReference type="Gene3D" id="3.90.1150.10">
    <property type="entry name" value="Aspartate Aminotransferase, domain 1"/>
    <property type="match status" value="1"/>
</dbReference>
<evidence type="ECO:0000259" key="3">
    <source>
        <dbReference type="Pfam" id="PF00155"/>
    </source>
</evidence>
<feature type="domain" description="Aminotransferase class I/classII large" evidence="3">
    <location>
        <begin position="1897"/>
        <end position="2233"/>
    </location>
</feature>
<feature type="compositionally biased region" description="Basic and acidic residues" evidence="2">
    <location>
        <begin position="484"/>
        <end position="496"/>
    </location>
</feature>
<feature type="compositionally biased region" description="Polar residues" evidence="2">
    <location>
        <begin position="1388"/>
        <end position="1398"/>
    </location>
</feature>
<dbReference type="InterPro" id="IPR015422">
    <property type="entry name" value="PyrdxlP-dep_Trfase_small"/>
</dbReference>
<feature type="region of interest" description="Disordered" evidence="2">
    <location>
        <begin position="1301"/>
        <end position="1398"/>
    </location>
</feature>
<dbReference type="EMBL" id="CATQJA010002664">
    <property type="protein sequence ID" value="CAJ0582642.1"/>
    <property type="molecule type" value="Genomic_DNA"/>
</dbReference>
<feature type="region of interest" description="Disordered" evidence="2">
    <location>
        <begin position="825"/>
        <end position="847"/>
    </location>
</feature>
<gene>
    <name evidence="4" type="ORF">MSPICULIGERA_LOCUS20772</name>
</gene>
<feature type="region of interest" description="Disordered" evidence="2">
    <location>
        <begin position="1257"/>
        <end position="1289"/>
    </location>
</feature>
<reference evidence="4" key="1">
    <citation type="submission" date="2023-06" db="EMBL/GenBank/DDBJ databases">
        <authorList>
            <person name="Delattre M."/>
        </authorList>
    </citation>
    <scope>NUCLEOTIDE SEQUENCE</scope>
    <source>
        <strain evidence="4">AF72</strain>
    </source>
</reference>
<dbReference type="CDD" id="cd00609">
    <property type="entry name" value="AAT_like"/>
    <property type="match status" value="1"/>
</dbReference>
<dbReference type="InterPro" id="IPR050478">
    <property type="entry name" value="Ethylene_sulfur-biosynth"/>
</dbReference>
<dbReference type="GO" id="GO:0008483">
    <property type="term" value="F:transaminase activity"/>
    <property type="evidence" value="ECO:0007669"/>
    <property type="project" value="TreeGrafter"/>
</dbReference>
<proteinExistence type="predicted"/>
<dbReference type="GO" id="GO:0006520">
    <property type="term" value="P:amino acid metabolic process"/>
    <property type="evidence" value="ECO:0007669"/>
    <property type="project" value="TreeGrafter"/>
</dbReference>
<dbReference type="PANTHER" id="PTHR43795:SF39">
    <property type="entry name" value="AMINOTRANSFERASE CLASS I_CLASSII DOMAIN-CONTAINING PROTEIN"/>
    <property type="match status" value="1"/>
</dbReference>
<feature type="compositionally biased region" description="Basic and acidic residues" evidence="2">
    <location>
        <begin position="173"/>
        <end position="185"/>
    </location>
</feature>
<feature type="compositionally biased region" description="Low complexity" evidence="2">
    <location>
        <begin position="1094"/>
        <end position="1110"/>
    </location>
</feature>